<feature type="region of interest" description="Disordered" evidence="7">
    <location>
        <begin position="1"/>
        <end position="44"/>
    </location>
</feature>
<comment type="similarity">
    <text evidence="2">Belongs to the EccE family.</text>
</comment>
<protein>
    <submittedName>
        <fullName evidence="9">Type VII secretion protein EccE</fullName>
    </submittedName>
</protein>
<keyword evidence="5" id="KW-1133">Transmembrane helix</keyword>
<comment type="caution">
    <text evidence="9">The sequence shown here is derived from an EMBL/GenBank/DDBJ whole genome shotgun (WGS) entry which is preliminary data.</text>
</comment>
<dbReference type="InterPro" id="IPR021368">
    <property type="entry name" value="T7SS_EccE"/>
</dbReference>
<comment type="subcellular location">
    <subcellularLocation>
        <location evidence="1">Cell membrane</location>
    </subcellularLocation>
</comment>
<evidence type="ECO:0000256" key="2">
    <source>
        <dbReference type="ARBA" id="ARBA00007759"/>
    </source>
</evidence>
<evidence type="ECO:0000256" key="7">
    <source>
        <dbReference type="SAM" id="MobiDB-lite"/>
    </source>
</evidence>
<dbReference type="InterPro" id="IPR050051">
    <property type="entry name" value="EccE_dom"/>
</dbReference>
<dbReference type="Pfam" id="PF11203">
    <property type="entry name" value="EccE"/>
    <property type="match status" value="1"/>
</dbReference>
<keyword evidence="3" id="KW-1003">Cell membrane</keyword>
<dbReference type="RefSeq" id="WP_260222053.1">
    <property type="nucleotide sequence ID" value="NZ_JAJAGO010000025.1"/>
</dbReference>
<dbReference type="EMBL" id="JAJAGO010000025">
    <property type="protein sequence ID" value="MCT2594701.1"/>
    <property type="molecule type" value="Genomic_DNA"/>
</dbReference>
<accession>A0ABT2K3Y8</accession>
<dbReference type="Proteomes" id="UP001156389">
    <property type="component" value="Unassembled WGS sequence"/>
</dbReference>
<evidence type="ECO:0000313" key="10">
    <source>
        <dbReference type="Proteomes" id="UP001156389"/>
    </source>
</evidence>
<evidence type="ECO:0000256" key="1">
    <source>
        <dbReference type="ARBA" id="ARBA00004236"/>
    </source>
</evidence>
<evidence type="ECO:0000256" key="5">
    <source>
        <dbReference type="ARBA" id="ARBA00022989"/>
    </source>
</evidence>
<evidence type="ECO:0000256" key="3">
    <source>
        <dbReference type="ARBA" id="ARBA00022475"/>
    </source>
</evidence>
<keyword evidence="6" id="KW-0472">Membrane</keyword>
<name>A0ABT2K3Y8_9ACTN</name>
<feature type="domain" description="Type VII secretion system protein EccE" evidence="8">
    <location>
        <begin position="236"/>
        <end position="344"/>
    </location>
</feature>
<reference evidence="9 10" key="1">
    <citation type="submission" date="2021-10" db="EMBL/GenBank/DDBJ databases">
        <title>Streptomyces gossypii sp. nov., isolated from soil collected from cotton field.</title>
        <authorList>
            <person name="Ge X."/>
            <person name="Chen X."/>
            <person name="Liu W."/>
        </authorList>
    </citation>
    <scope>NUCLEOTIDE SEQUENCE [LARGE SCALE GENOMIC DNA]</scope>
    <source>
        <strain evidence="9 10">N2-109</strain>
    </source>
</reference>
<organism evidence="9 10">
    <name type="scientific">Streptomyces gossypii</name>
    <dbReference type="NCBI Taxonomy" id="2883101"/>
    <lineage>
        <taxon>Bacteria</taxon>
        <taxon>Bacillati</taxon>
        <taxon>Actinomycetota</taxon>
        <taxon>Actinomycetes</taxon>
        <taxon>Kitasatosporales</taxon>
        <taxon>Streptomycetaceae</taxon>
        <taxon>Streptomyces</taxon>
    </lineage>
</organism>
<proteinExistence type="inferred from homology"/>
<dbReference type="NCBIfam" id="TIGR03923">
    <property type="entry name" value="T7SS_EccE"/>
    <property type="match status" value="1"/>
</dbReference>
<evidence type="ECO:0000259" key="8">
    <source>
        <dbReference type="Pfam" id="PF11203"/>
    </source>
</evidence>
<evidence type="ECO:0000313" key="9">
    <source>
        <dbReference type="EMBL" id="MCT2594701.1"/>
    </source>
</evidence>
<evidence type="ECO:0000256" key="4">
    <source>
        <dbReference type="ARBA" id="ARBA00022692"/>
    </source>
</evidence>
<gene>
    <name evidence="9" type="primary">eccE</name>
    <name evidence="9" type="ORF">LHJ74_33125</name>
</gene>
<keyword evidence="10" id="KW-1185">Reference proteome</keyword>
<evidence type="ECO:0000256" key="6">
    <source>
        <dbReference type="ARBA" id="ARBA00023136"/>
    </source>
</evidence>
<sequence length="442" mass="46847">MGSATRTQGPATRSGPPGPPGPGAGANGARPRTPASTVLRTESQTSRLGPFQLQQLVLIELALTVLVVGAAIDELMLVPAGVVAAALVLFALVRRHQRSVRDWVSTVLGLRARRRQLTAPPTERVDASLAPAAECVPGLRTYAFVDRDRRTVGMIGDGSFVSAVVRVEAGVTALRPAFGARALPLGLLHDALEMDGIRLESAQLVQHVQPAPAPHLPEQAVARRSYAPLQEQTGSPALRLTWVALKLDPELCREAVEARGGGLQGAQKCLLRAADQLASRITGAGFRATVLNEEELVSAVATSACVNPLATARASQPDAPPVRRTAETARTWRCDDRLHTTYGVGRWPELGRAATPLPRLVSLLTSVPALTTTFSLTVARGVRRQSVAVSGHVRVTGRTDTELTAARRHLERSARGAKVGLVRLDREQLPGLLATLPLGGAR</sequence>
<keyword evidence="4" id="KW-0812">Transmembrane</keyword>